<proteinExistence type="predicted"/>
<evidence type="ECO:0000256" key="1">
    <source>
        <dbReference type="SAM" id="SignalP"/>
    </source>
</evidence>
<dbReference type="Gene3D" id="2.60.120.380">
    <property type="match status" value="1"/>
</dbReference>
<name>A0A7W6LQS2_9SPHN</name>
<dbReference type="Proteomes" id="UP000590524">
    <property type="component" value="Unassembled WGS sequence"/>
</dbReference>
<dbReference type="RefSeq" id="WP_188082238.1">
    <property type="nucleotide sequence ID" value="NZ_JACIEU010000008.1"/>
</dbReference>
<accession>A0A7W6LQS2</accession>
<reference evidence="2 3" key="1">
    <citation type="submission" date="2020-08" db="EMBL/GenBank/DDBJ databases">
        <title>Genomic Encyclopedia of Type Strains, Phase IV (KMG-IV): sequencing the most valuable type-strain genomes for metagenomic binning, comparative biology and taxonomic classification.</title>
        <authorList>
            <person name="Goeker M."/>
        </authorList>
    </citation>
    <scope>NUCLEOTIDE SEQUENCE [LARGE SCALE GENOMIC DNA]</scope>
    <source>
        <strain evidence="2 3">DSM 19371</strain>
    </source>
</reference>
<evidence type="ECO:0000313" key="3">
    <source>
        <dbReference type="Proteomes" id="UP000590524"/>
    </source>
</evidence>
<sequence>MRNAMIATGALAALAMPAIAQAPVRSERVQFSRGAASKVIKASLKGYDIVDYLVGARAGQTMNVTFRTSNASSYFNLMAPGAGETAMFVGSTAGNSFSGRLPANGDYRIRVYLMRNAARRNEVANYTLTVGIAAAAATAAQAMPPATGPALTPGNMPAYCRGEASSQYGTRPAYVKTGAIAKAPGGFFIDGTVDKGREGIKRFRCRFDAGRRFVDVMAMTPDGE</sequence>
<evidence type="ECO:0000313" key="2">
    <source>
        <dbReference type="EMBL" id="MBB4148487.1"/>
    </source>
</evidence>
<keyword evidence="3" id="KW-1185">Reference proteome</keyword>
<feature type="signal peptide" evidence="1">
    <location>
        <begin position="1"/>
        <end position="22"/>
    </location>
</feature>
<comment type="caution">
    <text evidence="2">The sequence shown here is derived from an EMBL/GenBank/DDBJ whole genome shotgun (WGS) entry which is preliminary data.</text>
</comment>
<keyword evidence="1" id="KW-0732">Signal</keyword>
<gene>
    <name evidence="2" type="ORF">GGQ90_002270</name>
</gene>
<dbReference type="AlphaFoldDB" id="A0A7W6LQS2"/>
<feature type="chain" id="PRO_5030702797" description="DNA breaking-rejoining protein" evidence="1">
    <location>
        <begin position="23"/>
        <end position="224"/>
    </location>
</feature>
<evidence type="ECO:0008006" key="4">
    <source>
        <dbReference type="Google" id="ProtNLM"/>
    </source>
</evidence>
<organism evidence="2 3">
    <name type="scientific">Sphingobium scionense</name>
    <dbReference type="NCBI Taxonomy" id="1404341"/>
    <lineage>
        <taxon>Bacteria</taxon>
        <taxon>Pseudomonadati</taxon>
        <taxon>Pseudomonadota</taxon>
        <taxon>Alphaproteobacteria</taxon>
        <taxon>Sphingomonadales</taxon>
        <taxon>Sphingomonadaceae</taxon>
        <taxon>Sphingobium</taxon>
    </lineage>
</organism>
<dbReference type="EMBL" id="JACIEU010000008">
    <property type="protein sequence ID" value="MBB4148487.1"/>
    <property type="molecule type" value="Genomic_DNA"/>
</dbReference>
<protein>
    <recommendedName>
        <fullName evidence="4">DNA breaking-rejoining protein</fullName>
    </recommendedName>
</protein>